<evidence type="ECO:0000256" key="3">
    <source>
        <dbReference type="ARBA" id="ARBA00022729"/>
    </source>
</evidence>
<evidence type="ECO:0000259" key="7">
    <source>
        <dbReference type="Pfam" id="PF00746"/>
    </source>
</evidence>
<keyword evidence="5" id="KW-0472">Membrane</keyword>
<dbReference type="InterPro" id="IPR006311">
    <property type="entry name" value="TAT_signal"/>
</dbReference>
<evidence type="ECO:0000256" key="5">
    <source>
        <dbReference type="SAM" id="Phobius"/>
    </source>
</evidence>
<feature type="chain" id="PRO_5015461265" evidence="6">
    <location>
        <begin position="34"/>
        <end position="521"/>
    </location>
</feature>
<dbReference type="InterPro" id="IPR019931">
    <property type="entry name" value="LPXTG_anchor"/>
</dbReference>
<protein>
    <submittedName>
        <fullName evidence="8">LPXTG-motif cell wall-anchored protein</fullName>
    </submittedName>
</protein>
<accession>A0A2T0UV16</accession>
<sequence>MTATDRTRRLAAAVAAALAAAAAAGLSAPPAFAQSPAPTSVFLDLDNPQVPGNPPRAANLEVLFAEDPTGVLAMQLDVDTADATIYFGAGPGCETPDNVPNIECEIADPGTSNLFSFTIAAATGTPLGEHDYTLTVLLDGAEVHTETGTVDVVEDRYDGVFSDYGAEDLTFTDIAAGSTVDVQPRFTQHSALPDDTYAVVAAFGAGMANMGAEGVDHDAPWDNCSPNIWEPMFATQFCFFLDYEDAPGTTFQLAGPIEYAIDADAPGPLAVCACGYSLFAVNQAVFDRDFGEPWWDPDSPDLMTLEAAADQDAIDDDNDGDLVIETSDRPYDLAVEGADLRGGEVELTIPIGNDGPARALNRPAFEGEPSYFVRGQLPAGAEVVSVDNPDGSGWRCFDDAELDDRREALEVDTELDRIDFACAFSGLSPGESVDVTITVDVSDATGAPGRVEVDAFFRGVDGVNLDGDPSDNSAALTVDGRSLPNTGSSTIVFVAVAAGALVLGIVLFIVARRRKPPADPA</sequence>
<keyword evidence="2" id="KW-0964">Secreted</keyword>
<keyword evidence="9" id="KW-1185">Reference proteome</keyword>
<dbReference type="Proteomes" id="UP000238176">
    <property type="component" value="Unassembled WGS sequence"/>
</dbReference>
<keyword evidence="4" id="KW-0572">Peptidoglycan-anchor</keyword>
<feature type="signal peptide" evidence="6">
    <location>
        <begin position="1"/>
        <end position="33"/>
    </location>
</feature>
<evidence type="ECO:0000256" key="4">
    <source>
        <dbReference type="ARBA" id="ARBA00023088"/>
    </source>
</evidence>
<dbReference type="EMBL" id="PVTJ01000001">
    <property type="protein sequence ID" value="PRY61750.1"/>
    <property type="molecule type" value="Genomic_DNA"/>
</dbReference>
<dbReference type="RefSeq" id="WP_106361851.1">
    <property type="nucleotide sequence ID" value="NZ_PVTJ01000001.1"/>
</dbReference>
<evidence type="ECO:0000256" key="2">
    <source>
        <dbReference type="ARBA" id="ARBA00022525"/>
    </source>
</evidence>
<organism evidence="8 9">
    <name type="scientific">Glycomyces artemisiae</name>
    <dbReference type="NCBI Taxonomy" id="1076443"/>
    <lineage>
        <taxon>Bacteria</taxon>
        <taxon>Bacillati</taxon>
        <taxon>Actinomycetota</taxon>
        <taxon>Actinomycetes</taxon>
        <taxon>Glycomycetales</taxon>
        <taxon>Glycomycetaceae</taxon>
        <taxon>Glycomyces</taxon>
    </lineage>
</organism>
<dbReference type="PROSITE" id="PS51318">
    <property type="entry name" value="TAT"/>
    <property type="match status" value="1"/>
</dbReference>
<evidence type="ECO:0000256" key="6">
    <source>
        <dbReference type="SAM" id="SignalP"/>
    </source>
</evidence>
<keyword evidence="5" id="KW-0812">Transmembrane</keyword>
<name>A0A2T0UV16_9ACTN</name>
<proteinExistence type="predicted"/>
<reference evidence="8 9" key="1">
    <citation type="submission" date="2018-03" db="EMBL/GenBank/DDBJ databases">
        <title>Genomic Encyclopedia of Type Strains, Phase III (KMG-III): the genomes of soil and plant-associated and newly described type strains.</title>
        <authorList>
            <person name="Whitman W."/>
        </authorList>
    </citation>
    <scope>NUCLEOTIDE SEQUENCE [LARGE SCALE GENOMIC DNA]</scope>
    <source>
        <strain evidence="8 9">CGMCC 4.7067</strain>
    </source>
</reference>
<dbReference type="NCBIfam" id="TIGR01167">
    <property type="entry name" value="LPXTG_anchor"/>
    <property type="match status" value="1"/>
</dbReference>
<feature type="domain" description="Gram-positive cocci surface proteins LPxTG" evidence="7">
    <location>
        <begin position="481"/>
        <end position="515"/>
    </location>
</feature>
<dbReference type="AlphaFoldDB" id="A0A2T0UV16"/>
<dbReference type="Pfam" id="PF00746">
    <property type="entry name" value="Gram_pos_anchor"/>
    <property type="match status" value="1"/>
</dbReference>
<evidence type="ECO:0000313" key="9">
    <source>
        <dbReference type="Proteomes" id="UP000238176"/>
    </source>
</evidence>
<feature type="transmembrane region" description="Helical" evidence="5">
    <location>
        <begin position="491"/>
        <end position="511"/>
    </location>
</feature>
<keyword evidence="5" id="KW-1133">Transmembrane helix</keyword>
<keyword evidence="3 6" id="KW-0732">Signal</keyword>
<keyword evidence="1" id="KW-0134">Cell wall</keyword>
<dbReference type="OrthoDB" id="5175240at2"/>
<evidence type="ECO:0000313" key="8">
    <source>
        <dbReference type="EMBL" id="PRY61750.1"/>
    </source>
</evidence>
<comment type="caution">
    <text evidence="8">The sequence shown here is derived from an EMBL/GenBank/DDBJ whole genome shotgun (WGS) entry which is preliminary data.</text>
</comment>
<evidence type="ECO:0000256" key="1">
    <source>
        <dbReference type="ARBA" id="ARBA00022512"/>
    </source>
</evidence>
<gene>
    <name evidence="8" type="ORF">B0I28_10173</name>
</gene>